<dbReference type="PROSITE" id="PS51462">
    <property type="entry name" value="NUDIX"/>
    <property type="match status" value="1"/>
</dbReference>
<dbReference type="EMBL" id="VIRB01000149">
    <property type="protein sequence ID" value="NDO71874.1"/>
    <property type="molecule type" value="Genomic_DNA"/>
</dbReference>
<dbReference type="PANTHER" id="PTHR43736">
    <property type="entry name" value="ADP-RIBOSE PYROPHOSPHATASE"/>
    <property type="match status" value="1"/>
</dbReference>
<name>A0A9X5H8J7_9FIRM</name>
<sequence>MSRKNHKVVDGRLLQTDKKYSHLKLKQKEKIYTWMFEEAKHYHDKNGRCPDKKEDDPVIVNAVYDRIENAEIWIPYGEVLKHYRSIKVKLCRRIRSGADAGGKIHNQHPNQRVKFMNMCMISDGQGCVAALDKVSGNYQGTTFPGGHVERDETFTESVIREVSEETGLLIENPKLCGIYHWFMDSVHQIVYIYLAERYTGQLQSSAEGQVYWIPEADFLKKELAPGMDAVVELIHEDRFSECYLWNEEGCWKKRLL</sequence>
<organism evidence="3 4">
    <name type="scientific">Schaedlerella arabinosiphila</name>
    <dbReference type="NCBI Taxonomy" id="2044587"/>
    <lineage>
        <taxon>Bacteria</taxon>
        <taxon>Bacillati</taxon>
        <taxon>Bacillota</taxon>
        <taxon>Clostridia</taxon>
        <taxon>Lachnospirales</taxon>
        <taxon>Lachnospiraceae</taxon>
        <taxon>Schaedlerella</taxon>
    </lineage>
</organism>
<feature type="domain" description="Nudix hydrolase" evidence="2">
    <location>
        <begin position="65"/>
        <end position="236"/>
    </location>
</feature>
<gene>
    <name evidence="3" type="ORF">FMM80_25785</name>
</gene>
<dbReference type="Proteomes" id="UP000474104">
    <property type="component" value="Unassembled WGS sequence"/>
</dbReference>
<accession>A0A9X5H8J7</accession>
<dbReference type="InterPro" id="IPR000086">
    <property type="entry name" value="NUDIX_hydrolase_dom"/>
</dbReference>
<proteinExistence type="inferred from homology"/>
<dbReference type="PANTHER" id="PTHR43736:SF1">
    <property type="entry name" value="DIHYDRONEOPTERIN TRIPHOSPHATE DIPHOSPHATASE"/>
    <property type="match status" value="1"/>
</dbReference>
<comment type="caution">
    <text evidence="3">The sequence shown here is derived from an EMBL/GenBank/DDBJ whole genome shotgun (WGS) entry which is preliminary data.</text>
</comment>
<protein>
    <submittedName>
        <fullName evidence="3">NUDIX domain-containing protein</fullName>
    </submittedName>
</protein>
<dbReference type="AlphaFoldDB" id="A0A9X5H8J7"/>
<evidence type="ECO:0000313" key="4">
    <source>
        <dbReference type="Proteomes" id="UP000474104"/>
    </source>
</evidence>
<dbReference type="SUPFAM" id="SSF55811">
    <property type="entry name" value="Nudix"/>
    <property type="match status" value="1"/>
</dbReference>
<dbReference type="Pfam" id="PF00293">
    <property type="entry name" value="NUDIX"/>
    <property type="match status" value="1"/>
</dbReference>
<dbReference type="InterPro" id="IPR015797">
    <property type="entry name" value="NUDIX_hydrolase-like_dom_sf"/>
</dbReference>
<dbReference type="CDD" id="cd18875">
    <property type="entry name" value="NUDIX_Hydrolase"/>
    <property type="match status" value="1"/>
</dbReference>
<dbReference type="RefSeq" id="WP_004071337.1">
    <property type="nucleotide sequence ID" value="NZ_VIRB01000149.1"/>
</dbReference>
<dbReference type="OrthoDB" id="9788922at2"/>
<reference evidence="3 4" key="1">
    <citation type="submission" date="2019-07" db="EMBL/GenBank/DDBJ databases">
        <title>Draft genome sequences of 15 bacterial species constituting the stable defined intestinal microbiota of the GM15 gnotobiotic mouse model.</title>
        <authorList>
            <person name="Elie C."/>
            <person name="Mathieu A."/>
            <person name="Saliou A."/>
            <person name="Darnaud M."/>
            <person name="Leulier F."/>
            <person name="Tamellini A."/>
        </authorList>
    </citation>
    <scope>NUCLEOTIDE SEQUENCE [LARGE SCALE GENOMIC DNA]</scope>
    <source>
        <strain evidence="4">ASF 502</strain>
    </source>
</reference>
<evidence type="ECO:0000259" key="2">
    <source>
        <dbReference type="PROSITE" id="PS51462"/>
    </source>
</evidence>
<evidence type="ECO:0000256" key="1">
    <source>
        <dbReference type="ARBA" id="ARBA00005582"/>
    </source>
</evidence>
<comment type="similarity">
    <text evidence="1">Belongs to the Nudix hydrolase family.</text>
</comment>
<dbReference type="Gene3D" id="3.90.79.10">
    <property type="entry name" value="Nucleoside Triphosphate Pyrophosphohydrolase"/>
    <property type="match status" value="1"/>
</dbReference>
<evidence type="ECO:0000313" key="3">
    <source>
        <dbReference type="EMBL" id="NDO71874.1"/>
    </source>
</evidence>